<keyword evidence="1" id="KW-0175">Coiled coil</keyword>
<feature type="compositionally biased region" description="Polar residues" evidence="2">
    <location>
        <begin position="1796"/>
        <end position="1806"/>
    </location>
</feature>
<evidence type="ECO:0000256" key="1">
    <source>
        <dbReference type="SAM" id="Coils"/>
    </source>
</evidence>
<comment type="caution">
    <text evidence="4">The sequence shown here is derived from an EMBL/GenBank/DDBJ whole genome shotgun (WGS) entry which is preliminary data.</text>
</comment>
<sequence length="1983" mass="224835">MTNDQTILLGVEMKNAEKDIKKLIANISKKYKFKLELIIQNKDSVIREVSSIQKLIASIGKIDIDYGLGKAGDEIKKLKKSIKELSKIDVAKAGKEFVRQQKEAKRQTDELTRSYAQLLKMQSTAAQNQSSIIDSAKNTASKQESGKKSSSSSDSKAKKEESIPDKLAAAMNGIPSWQRASESFEFSFKFGDQMKKGLEKVVELDRAMIDLKSTSGASSQELDAFKERAFGISKEMGVASASVVRATTEFQKLGYTLEQSTALSENSMLLSKVGGMNIGDASASIIAVLRGFDIEVDKYGNNVRSVVDMFTAVKNNFSITSEGLGNALKDSSSDLKKAGNTVQQSIGMITAANIDLKDPEKAGAGLKNIALRLQGLSESGEKVRGVVPQIEKTFASLNEKYKLIGSGALDLMKEDQTTFKSTYEIFQSLSQVWDKLSKEEKVDISSKLGGDQSEVVSSIMENWSKAKGATETAMSSAGSAAQAFNQHADSFEARIGKLQTSLSEFWNTFSNSEAVKDIISGLTTIVEFLTKVTEMIGALPIATVFAGLSGLSKFDALKNLVMGSSSIGTFFSVLGKGIARIVPYVGALLMIGEVIQGLFNIINKPENDRKDRLKFLDEDTERIKKFKENYDSIFDGKNMDVDTLESLQGKGKYRTGDEEALYLKTIDQIKTKMPQLISHYDQYGNAVIKSADAIKRLRQEEESRELKDNKEKLDLKLKDGDFGELDKQLTQIKAKKDQIFRKSLGLDYAKVTRDFLQNDVKDSDFNNKEELEKAFNKKLKDTYGWEVPETDENYKRLRDNIKYSRNKEFAFADIDAQIEQLSKDKEWYEREKNALKESIKNGSADLNEAVGLAFTNYIQSNQIPVDSNKFLFLDQLKESFLNDISYFGSSTEEAVQKLPEYFNSALEKVKAKKITVDKLMNFDGQQSESMMGIIDEIKKQIFSADNESPLLGVLDQLKIKHAEAVETINSKKIEPISKEVIDSAITQYTNDMQELDAAYRQLADGQKLSSDTIEALTLKYPDFIEKMKTENGQIDLTKENIKQLSKEREKEFKSDLENKKKQEIASINRARVAIKTMQEEINALKIFSNLNKKNHDDAKRDFDNLKNRKKNGEKVSVEEETRININYAKAVKAIDDEKALGLEKTEESLEATKAGLAQSLNNVDRLDAERNKIWSSGSGGGGKGSGSADPKPELQDAIYVVDKYKESIDKLNRSIEEQQRIQEKYSTWSYEHRKALSDEIRLSGEKKKTIDDEISSLNEQIKQKQIKKTGYMTVNKDKNANKTKQAIAAEIEQEVAQAKDRLHDLQSQSSEMESVIAELNSKKVDATATMYSHRRDTLSEKIDYQDYVMDLYDSTTQGYRDHAAEKIQLLSLQKKSYQDEINFYEEQLKNKDLSELKKDELRKSIEGKYSEMRQKDRDINSEKTKIANSVIDKHLYRMNDESKKYAKSIQQLEDSIRYDVDKEDGDYAKHIGYLQQIAGLRKGEANDIKNNIKFLKSQLELNKNNKDIVERLTDEIEKQEDKLQDTERSVKDLNGSVKDIYEKAADQYVELYKEKLELLKKADEEHYRLKLEQEKQVHENRMKQIDKELKALQDAYDQQMQMLDRTESTRTYENDLSKKQDEITDLKKQIDLLSMDDSYEAKSQKADLIKQLTEKEQELSEYQHNREIELRKNNLEDELNSEQEKLESKKEKMEEEYNNTVKLLEQKAEERQKFWENELNNEQKFADMRKQVYEGNFNEMLETVNTWSGEVDSKFDILGDSITTNFTDKVKEAIRELNKLNDSKLGSMGSIVNDANSQNLDGSNKPTAGLPDNSLLSTKDKINEMISNSKKWKLTTDEKERKRLEEENRKLGKEIGAVYKNGSWYKDGKPLRQFDTGGYTGDWSGNSGKLALLDKKELVLNAEQTKHILDTARIVEQIRSAVPSFPIANFMPASIPSVIPAPANEQHEYHIEVNVNGNADRNTADIVATEIVNKLKRTRGGRF</sequence>
<feature type="coiled-coil region" evidence="1">
    <location>
        <begin position="811"/>
        <end position="838"/>
    </location>
</feature>
<accession>A0AAP7A131</accession>
<feature type="domain" description="Phage tail tape measure protein" evidence="3">
    <location>
        <begin position="231"/>
        <end position="450"/>
    </location>
</feature>
<feature type="compositionally biased region" description="Basic and acidic residues" evidence="2">
    <location>
        <begin position="1682"/>
        <end position="1693"/>
    </location>
</feature>
<feature type="region of interest" description="Disordered" evidence="2">
    <location>
        <begin position="1796"/>
        <end position="1815"/>
    </location>
</feature>
<dbReference type="NCBIfam" id="TIGR01760">
    <property type="entry name" value="tape_meas_TP901"/>
    <property type="match status" value="1"/>
</dbReference>
<feature type="coiled-coil region" evidence="1">
    <location>
        <begin position="1360"/>
        <end position="1394"/>
    </location>
</feature>
<evidence type="ECO:0000313" key="5">
    <source>
        <dbReference type="Proteomes" id="UP000552038"/>
    </source>
</evidence>
<protein>
    <submittedName>
        <fullName evidence="4">Phage tail tape measure protein</fullName>
    </submittedName>
</protein>
<dbReference type="EMBL" id="JABFOR010000018">
    <property type="protein sequence ID" value="NOJ71892.1"/>
    <property type="molecule type" value="Genomic_DNA"/>
</dbReference>
<feature type="region of interest" description="Disordered" evidence="2">
    <location>
        <begin position="1172"/>
        <end position="1192"/>
    </location>
</feature>
<reference evidence="4 5" key="1">
    <citation type="submission" date="2020-05" db="EMBL/GenBank/DDBJ databases">
        <title>Whole genome sequencing and identification of novel metabolites from Paenibacillus alvei strain JR949.</title>
        <authorList>
            <person name="Rajendhran J."/>
            <person name="Sree Pranav P."/>
            <person name="Mahalakshmi B."/>
            <person name="Karthikeyan R."/>
        </authorList>
    </citation>
    <scope>NUCLEOTIDE SEQUENCE [LARGE SCALE GENOMIC DNA]</scope>
    <source>
        <strain evidence="4 5">JR949</strain>
    </source>
</reference>
<feature type="coiled-coil region" evidence="1">
    <location>
        <begin position="1247"/>
        <end position="1322"/>
    </location>
</feature>
<dbReference type="Pfam" id="PF10145">
    <property type="entry name" value="PhageMin_Tail"/>
    <property type="match status" value="1"/>
</dbReference>
<dbReference type="RefSeq" id="WP_171417362.1">
    <property type="nucleotide sequence ID" value="NZ_JABFOR010000018.1"/>
</dbReference>
<organism evidence="4 5">
    <name type="scientific">Paenibacillus alvei</name>
    <name type="common">Bacillus alvei</name>
    <dbReference type="NCBI Taxonomy" id="44250"/>
    <lineage>
        <taxon>Bacteria</taxon>
        <taxon>Bacillati</taxon>
        <taxon>Bacillota</taxon>
        <taxon>Bacilli</taxon>
        <taxon>Bacillales</taxon>
        <taxon>Paenibacillaceae</taxon>
        <taxon>Paenibacillus</taxon>
    </lineage>
</organism>
<dbReference type="Proteomes" id="UP000552038">
    <property type="component" value="Unassembled WGS sequence"/>
</dbReference>
<evidence type="ECO:0000259" key="3">
    <source>
        <dbReference type="Pfam" id="PF10145"/>
    </source>
</evidence>
<feature type="coiled-coil region" evidence="1">
    <location>
        <begin position="1834"/>
        <end position="1861"/>
    </location>
</feature>
<feature type="region of interest" description="Disordered" evidence="2">
    <location>
        <begin position="1673"/>
        <end position="1693"/>
    </location>
</feature>
<evidence type="ECO:0000256" key="2">
    <source>
        <dbReference type="SAM" id="MobiDB-lite"/>
    </source>
</evidence>
<gene>
    <name evidence="4" type="ORF">HMI46_15160</name>
</gene>
<feature type="region of interest" description="Disordered" evidence="2">
    <location>
        <begin position="136"/>
        <end position="162"/>
    </location>
</feature>
<dbReference type="InterPro" id="IPR010090">
    <property type="entry name" value="Phage_tape_meas"/>
</dbReference>
<evidence type="ECO:0000313" key="4">
    <source>
        <dbReference type="EMBL" id="NOJ71892.1"/>
    </source>
</evidence>
<name>A0AAP7A131_PAEAL</name>
<proteinExistence type="predicted"/>